<evidence type="ECO:0000256" key="1">
    <source>
        <dbReference type="SAM" id="MobiDB-lite"/>
    </source>
</evidence>
<dbReference type="AlphaFoldDB" id="A0A919G1I8"/>
<accession>A0A919G1I8</accession>
<protein>
    <submittedName>
        <fullName evidence="2">Uncharacterized protein</fullName>
    </submittedName>
</protein>
<reference evidence="2" key="1">
    <citation type="journal article" date="2014" name="Int. J. Syst. Evol. Microbiol.">
        <title>Complete genome sequence of Corynebacterium casei LMG S-19264T (=DSM 44701T), isolated from a smear-ripened cheese.</title>
        <authorList>
            <consortium name="US DOE Joint Genome Institute (JGI-PGF)"/>
            <person name="Walter F."/>
            <person name="Albersmeier A."/>
            <person name="Kalinowski J."/>
            <person name="Ruckert C."/>
        </authorList>
    </citation>
    <scope>NUCLEOTIDE SEQUENCE</scope>
    <source>
        <strain evidence="2">CGMCC 4.7398</strain>
    </source>
</reference>
<feature type="region of interest" description="Disordered" evidence="1">
    <location>
        <begin position="1"/>
        <end position="22"/>
    </location>
</feature>
<sequence>MLGGPLHRGEPGAVGPQHEPVLEDRQLAVPHLVGVVDVRWLVTGGVRSVREGDGQCQEHRGEDRGENGPALRTEGTRQGADHAGRLAAPVDPDGTAGSRLGNSRSMARSVHSPVISRA</sequence>
<reference evidence="2" key="2">
    <citation type="submission" date="2020-09" db="EMBL/GenBank/DDBJ databases">
        <authorList>
            <person name="Sun Q."/>
            <person name="Zhou Y."/>
        </authorList>
    </citation>
    <scope>NUCLEOTIDE SEQUENCE</scope>
    <source>
        <strain evidence="2">CGMCC 4.7398</strain>
    </source>
</reference>
<feature type="region of interest" description="Disordered" evidence="1">
    <location>
        <begin position="49"/>
        <end position="118"/>
    </location>
</feature>
<name>A0A919G1I8_9MICO</name>
<evidence type="ECO:0000313" key="3">
    <source>
        <dbReference type="Proteomes" id="UP000627369"/>
    </source>
</evidence>
<organism evidence="2 3">
    <name type="scientific">Promicromonospora soli</name>
    <dbReference type="NCBI Taxonomy" id="2035533"/>
    <lineage>
        <taxon>Bacteria</taxon>
        <taxon>Bacillati</taxon>
        <taxon>Actinomycetota</taxon>
        <taxon>Actinomycetes</taxon>
        <taxon>Micrococcales</taxon>
        <taxon>Promicromonosporaceae</taxon>
        <taxon>Promicromonospora</taxon>
    </lineage>
</organism>
<evidence type="ECO:0000313" key="2">
    <source>
        <dbReference type="EMBL" id="GHH75751.1"/>
    </source>
</evidence>
<feature type="compositionally biased region" description="Basic and acidic residues" evidence="1">
    <location>
        <begin position="49"/>
        <end position="66"/>
    </location>
</feature>
<dbReference type="Proteomes" id="UP000627369">
    <property type="component" value="Unassembled WGS sequence"/>
</dbReference>
<keyword evidence="3" id="KW-1185">Reference proteome</keyword>
<proteinExistence type="predicted"/>
<gene>
    <name evidence="2" type="ORF">GCM10017772_32530</name>
</gene>
<comment type="caution">
    <text evidence="2">The sequence shown here is derived from an EMBL/GenBank/DDBJ whole genome shotgun (WGS) entry which is preliminary data.</text>
</comment>
<dbReference type="EMBL" id="BNAS01000005">
    <property type="protein sequence ID" value="GHH75751.1"/>
    <property type="molecule type" value="Genomic_DNA"/>
</dbReference>